<dbReference type="Proteomes" id="UP000235392">
    <property type="component" value="Unassembled WGS sequence"/>
</dbReference>
<dbReference type="Proteomes" id="UP000235388">
    <property type="component" value="Unassembled WGS sequence"/>
</dbReference>
<evidence type="ECO:0000313" key="2">
    <source>
        <dbReference type="EMBL" id="PLW09674.1"/>
    </source>
</evidence>
<sequence>MLHHSTADGGWDFVKLARWHALNLASCFTPLTPPLVTMRQELLEALEVLPARQHLIHLALAAIERLELTHCVDLSNEQPSIDDSQPSRTKPRPTRPGSNGFLYPFAITKQSTVLQTASPANTQPELPSHGAGR</sequence>
<evidence type="ECO:0000313" key="6">
    <source>
        <dbReference type="Proteomes" id="UP000235392"/>
    </source>
</evidence>
<reference evidence="5 6" key="1">
    <citation type="submission" date="2017-11" db="EMBL/GenBank/DDBJ databases">
        <title>De novo assembly and phasing of dikaryotic genomes from two isolates of Puccinia coronata f. sp. avenae, the causal agent of oat crown rust.</title>
        <authorList>
            <person name="Miller M.E."/>
            <person name="Zhang Y."/>
            <person name="Omidvar V."/>
            <person name="Sperschneider J."/>
            <person name="Schwessinger B."/>
            <person name="Raley C."/>
            <person name="Palmer J.M."/>
            <person name="Garnica D."/>
            <person name="Upadhyaya N."/>
            <person name="Rathjen J."/>
            <person name="Taylor J.M."/>
            <person name="Park R.F."/>
            <person name="Dodds P.N."/>
            <person name="Hirsch C.D."/>
            <person name="Kianian S.F."/>
            <person name="Figueroa M."/>
        </authorList>
    </citation>
    <scope>NUCLEOTIDE SEQUENCE [LARGE SCALE GENOMIC DNA]</scope>
    <source>
        <strain evidence="2">12NC29</strain>
        <strain evidence="4">12SD80</strain>
    </source>
</reference>
<name>A0A2N5VLM6_9BASI</name>
<evidence type="ECO:0000313" key="3">
    <source>
        <dbReference type="EMBL" id="PLW21443.1"/>
    </source>
</evidence>
<evidence type="ECO:0000313" key="5">
    <source>
        <dbReference type="Proteomes" id="UP000235388"/>
    </source>
</evidence>
<protein>
    <submittedName>
        <fullName evidence="4">Uncharacterized protein</fullName>
    </submittedName>
</protein>
<feature type="region of interest" description="Disordered" evidence="1">
    <location>
        <begin position="76"/>
        <end position="133"/>
    </location>
</feature>
<evidence type="ECO:0000313" key="4">
    <source>
        <dbReference type="EMBL" id="PLW50888.1"/>
    </source>
</evidence>
<feature type="compositionally biased region" description="Polar residues" evidence="1">
    <location>
        <begin position="76"/>
        <end position="88"/>
    </location>
</feature>
<gene>
    <name evidence="2" type="ORF">PCANC_22232</name>
    <name evidence="4" type="ORF">PCASD_01223</name>
    <name evidence="3" type="ORF">PCASD_17294</name>
</gene>
<evidence type="ECO:0000256" key="1">
    <source>
        <dbReference type="SAM" id="MobiDB-lite"/>
    </source>
</evidence>
<dbReference type="EMBL" id="PGCI01000685">
    <property type="protein sequence ID" value="PLW21443.1"/>
    <property type="molecule type" value="Genomic_DNA"/>
</dbReference>
<organism evidence="4 6">
    <name type="scientific">Puccinia coronata f. sp. avenae</name>
    <dbReference type="NCBI Taxonomy" id="200324"/>
    <lineage>
        <taxon>Eukaryota</taxon>
        <taxon>Fungi</taxon>
        <taxon>Dikarya</taxon>
        <taxon>Basidiomycota</taxon>
        <taxon>Pucciniomycotina</taxon>
        <taxon>Pucciniomycetes</taxon>
        <taxon>Pucciniales</taxon>
        <taxon>Pucciniaceae</taxon>
        <taxon>Puccinia</taxon>
    </lineage>
</organism>
<dbReference type="EMBL" id="PGCI01000008">
    <property type="protein sequence ID" value="PLW50888.1"/>
    <property type="molecule type" value="Genomic_DNA"/>
</dbReference>
<proteinExistence type="predicted"/>
<accession>A0A2N5VLM6</accession>
<keyword evidence="5" id="KW-1185">Reference proteome</keyword>
<feature type="compositionally biased region" description="Polar residues" evidence="1">
    <location>
        <begin position="108"/>
        <end position="125"/>
    </location>
</feature>
<dbReference type="AlphaFoldDB" id="A0A2N5VLM6"/>
<dbReference type="EMBL" id="PGCJ01001093">
    <property type="protein sequence ID" value="PLW09674.1"/>
    <property type="molecule type" value="Genomic_DNA"/>
</dbReference>
<comment type="caution">
    <text evidence="4">The sequence shown here is derived from an EMBL/GenBank/DDBJ whole genome shotgun (WGS) entry which is preliminary data.</text>
</comment>